<sequence length="270" mass="28374">MTQRLEQGLATSGALRLDLNQQRFAGHGRIDLLRQIAATGSISQAAKSLGLSYKQAWDAVDAMNNLAPEPLVRRQVGGRQGGGTALTEAGQRLIAVYAAAAREHQRFLARLNASIQDFDQFNALLGTLSMKVSTRNHLRGLVSAIKLGAVNAEITLDINGDPLVAIITNDSVEALGLTIGAEAFALIKASFVILATEDGGLKTSARNRLCGVVERIVTGAVNTEVVLALDGGTRLTAMITNDSTTELGLTVGGRACALIKAPHVILAVKD</sequence>
<dbReference type="OrthoDB" id="9800709at2"/>
<feature type="domain" description="Mop" evidence="6">
    <location>
        <begin position="131"/>
        <end position="196"/>
    </location>
</feature>
<protein>
    <submittedName>
        <fullName evidence="7">Molybdate transport system regulatory protein</fullName>
    </submittedName>
</protein>
<dbReference type="InterPro" id="IPR004606">
    <property type="entry name" value="Mop_domain"/>
</dbReference>
<evidence type="ECO:0000256" key="4">
    <source>
        <dbReference type="ARBA" id="ARBA00022737"/>
    </source>
</evidence>
<dbReference type="NCBIfam" id="TIGR00637">
    <property type="entry name" value="ModE_repress"/>
    <property type="match status" value="1"/>
</dbReference>
<evidence type="ECO:0000313" key="7">
    <source>
        <dbReference type="EMBL" id="SDX38114.1"/>
    </source>
</evidence>
<dbReference type="InterPro" id="IPR036390">
    <property type="entry name" value="WH_DNA-bd_sf"/>
</dbReference>
<dbReference type="GO" id="GO:0015689">
    <property type="term" value="P:molybdate ion transport"/>
    <property type="evidence" value="ECO:0007669"/>
    <property type="project" value="UniProtKB-UniRule"/>
</dbReference>
<proteinExistence type="inferred from homology"/>
<dbReference type="RefSeq" id="WP_091331634.1">
    <property type="nucleotide sequence ID" value="NZ_FNOW01000002.1"/>
</dbReference>
<dbReference type="STRING" id="61595.SAMN05421644_10272"/>
<dbReference type="InterPro" id="IPR051815">
    <property type="entry name" value="Molybdate_resp_trans_reg"/>
</dbReference>
<keyword evidence="3 5" id="KW-0500">Molybdenum</keyword>
<name>A0A1H3B9L7_ALLWA</name>
<dbReference type="Gene3D" id="2.40.50.100">
    <property type="match status" value="2"/>
</dbReference>
<evidence type="ECO:0000259" key="6">
    <source>
        <dbReference type="PROSITE" id="PS51866"/>
    </source>
</evidence>
<evidence type="ECO:0000256" key="2">
    <source>
        <dbReference type="ARBA" id="ARBA00022448"/>
    </source>
</evidence>
<dbReference type="InterPro" id="IPR016462">
    <property type="entry name" value="ModE"/>
</dbReference>
<dbReference type="GO" id="GO:0003700">
    <property type="term" value="F:DNA-binding transcription factor activity"/>
    <property type="evidence" value="ECO:0007669"/>
    <property type="project" value="InterPro"/>
</dbReference>
<dbReference type="InterPro" id="IPR008995">
    <property type="entry name" value="Mo/tungstate-bd_C_term_dom"/>
</dbReference>
<dbReference type="InterPro" id="IPR000847">
    <property type="entry name" value="LysR_HTH_N"/>
</dbReference>
<gene>
    <name evidence="7" type="ORF">SAMN05421644_10272</name>
</gene>
<feature type="domain" description="Mop" evidence="6">
    <location>
        <begin position="202"/>
        <end position="268"/>
    </location>
</feature>
<evidence type="ECO:0000256" key="3">
    <source>
        <dbReference type="ARBA" id="ARBA00022505"/>
    </source>
</evidence>
<dbReference type="InterPro" id="IPR003725">
    <property type="entry name" value="ModE-bd_N"/>
</dbReference>
<dbReference type="InterPro" id="IPR036388">
    <property type="entry name" value="WH-like_DNA-bd_sf"/>
</dbReference>
<keyword evidence="8" id="KW-1185">Reference proteome</keyword>
<dbReference type="SUPFAM" id="SSF46785">
    <property type="entry name" value="Winged helix' DNA-binding domain"/>
    <property type="match status" value="1"/>
</dbReference>
<dbReference type="EMBL" id="FNOW01000002">
    <property type="protein sequence ID" value="SDX38114.1"/>
    <property type="molecule type" value="Genomic_DNA"/>
</dbReference>
<dbReference type="PIRSF" id="PIRSF005763">
    <property type="entry name" value="Txn_reg_ModE"/>
    <property type="match status" value="1"/>
</dbReference>
<dbReference type="PANTHER" id="PTHR30432:SF1">
    <property type="entry name" value="DNA-BINDING TRANSCRIPTIONAL DUAL REGULATOR MODE"/>
    <property type="match status" value="1"/>
</dbReference>
<dbReference type="InterPro" id="IPR005116">
    <property type="entry name" value="Transp-assoc_OB_typ1"/>
</dbReference>
<dbReference type="Gene3D" id="1.10.10.10">
    <property type="entry name" value="Winged helix-like DNA-binding domain superfamily/Winged helix DNA-binding domain"/>
    <property type="match status" value="1"/>
</dbReference>
<reference evidence="8" key="1">
    <citation type="submission" date="2016-10" db="EMBL/GenBank/DDBJ databases">
        <authorList>
            <person name="Varghese N."/>
            <person name="Submissions S."/>
        </authorList>
    </citation>
    <scope>NUCLEOTIDE SEQUENCE [LARGE SCALE GENOMIC DNA]</scope>
    <source>
        <strain evidence="8">DSM 173</strain>
    </source>
</reference>
<organism evidence="7 8">
    <name type="scientific">Allochromatium warmingii</name>
    <name type="common">Chromatium warmingii</name>
    <dbReference type="NCBI Taxonomy" id="61595"/>
    <lineage>
        <taxon>Bacteria</taxon>
        <taxon>Pseudomonadati</taxon>
        <taxon>Pseudomonadota</taxon>
        <taxon>Gammaproteobacteria</taxon>
        <taxon>Chromatiales</taxon>
        <taxon>Chromatiaceae</taxon>
        <taxon>Allochromatium</taxon>
    </lineage>
</organism>
<keyword evidence="4" id="KW-0677">Repeat</keyword>
<dbReference type="GO" id="GO:0030151">
    <property type="term" value="F:molybdenum ion binding"/>
    <property type="evidence" value="ECO:0007669"/>
    <property type="project" value="UniProtKB-UniRule"/>
</dbReference>
<comment type="similarity">
    <text evidence="1 5">Belongs to the ModE family.</text>
</comment>
<dbReference type="Pfam" id="PF03459">
    <property type="entry name" value="TOBE"/>
    <property type="match status" value="2"/>
</dbReference>
<keyword evidence="2 5" id="KW-0813">Transport</keyword>
<dbReference type="Proteomes" id="UP000198672">
    <property type="component" value="Unassembled WGS sequence"/>
</dbReference>
<evidence type="ECO:0000256" key="5">
    <source>
        <dbReference type="PIRNR" id="PIRNR005763"/>
    </source>
</evidence>
<accession>A0A1H3B9L7</accession>
<evidence type="ECO:0000313" key="8">
    <source>
        <dbReference type="Proteomes" id="UP000198672"/>
    </source>
</evidence>
<dbReference type="Pfam" id="PF00126">
    <property type="entry name" value="HTH_1"/>
    <property type="match status" value="1"/>
</dbReference>
<dbReference type="PROSITE" id="PS51866">
    <property type="entry name" value="MOP"/>
    <property type="match status" value="2"/>
</dbReference>
<dbReference type="NCBIfam" id="TIGR00638">
    <property type="entry name" value="Mop"/>
    <property type="match status" value="2"/>
</dbReference>
<dbReference type="PANTHER" id="PTHR30432">
    <property type="entry name" value="TRANSCRIPTIONAL REGULATOR MODE"/>
    <property type="match status" value="1"/>
</dbReference>
<dbReference type="SUPFAM" id="SSF50331">
    <property type="entry name" value="MOP-like"/>
    <property type="match status" value="2"/>
</dbReference>
<evidence type="ECO:0000256" key="1">
    <source>
        <dbReference type="ARBA" id="ARBA00008110"/>
    </source>
</evidence>
<dbReference type="AlphaFoldDB" id="A0A1H3B9L7"/>